<dbReference type="PROSITE" id="PS50950">
    <property type="entry name" value="ZF_THAP"/>
    <property type="match status" value="1"/>
</dbReference>
<keyword evidence="4 5" id="KW-0238">DNA-binding</keyword>
<dbReference type="PANTHER" id="PTHR46600:SF11">
    <property type="entry name" value="THAP DOMAIN-CONTAINING PROTEIN 10"/>
    <property type="match status" value="1"/>
</dbReference>
<keyword evidence="1" id="KW-0479">Metal-binding</keyword>
<evidence type="ECO:0000256" key="3">
    <source>
        <dbReference type="ARBA" id="ARBA00022833"/>
    </source>
</evidence>
<dbReference type="Proteomes" id="UP001162164">
    <property type="component" value="Unassembled WGS sequence"/>
</dbReference>
<proteinExistence type="predicted"/>
<evidence type="ECO:0000259" key="6">
    <source>
        <dbReference type="PROSITE" id="PS50950"/>
    </source>
</evidence>
<comment type="caution">
    <text evidence="7">The sequence shown here is derived from an EMBL/GenBank/DDBJ whole genome shotgun (WGS) entry which is preliminary data.</text>
</comment>
<dbReference type="PANTHER" id="PTHR46600">
    <property type="entry name" value="THAP DOMAIN-CONTAINING"/>
    <property type="match status" value="1"/>
</dbReference>
<evidence type="ECO:0000313" key="8">
    <source>
        <dbReference type="Proteomes" id="UP001162164"/>
    </source>
</evidence>
<evidence type="ECO:0000256" key="4">
    <source>
        <dbReference type="ARBA" id="ARBA00023125"/>
    </source>
</evidence>
<organism evidence="7 8">
    <name type="scientific">Molorchus minor</name>
    <dbReference type="NCBI Taxonomy" id="1323400"/>
    <lineage>
        <taxon>Eukaryota</taxon>
        <taxon>Metazoa</taxon>
        <taxon>Ecdysozoa</taxon>
        <taxon>Arthropoda</taxon>
        <taxon>Hexapoda</taxon>
        <taxon>Insecta</taxon>
        <taxon>Pterygota</taxon>
        <taxon>Neoptera</taxon>
        <taxon>Endopterygota</taxon>
        <taxon>Coleoptera</taxon>
        <taxon>Polyphaga</taxon>
        <taxon>Cucujiformia</taxon>
        <taxon>Chrysomeloidea</taxon>
        <taxon>Cerambycidae</taxon>
        <taxon>Lamiinae</taxon>
        <taxon>Monochamini</taxon>
        <taxon>Molorchus</taxon>
    </lineage>
</organism>
<evidence type="ECO:0000256" key="1">
    <source>
        <dbReference type="ARBA" id="ARBA00022723"/>
    </source>
</evidence>
<evidence type="ECO:0000256" key="5">
    <source>
        <dbReference type="PROSITE-ProRule" id="PRU00309"/>
    </source>
</evidence>
<keyword evidence="2 5" id="KW-0863">Zinc-finger</keyword>
<dbReference type="SUPFAM" id="SSF57716">
    <property type="entry name" value="Glucocorticoid receptor-like (DNA-binding domain)"/>
    <property type="match status" value="1"/>
</dbReference>
<dbReference type="EMBL" id="JAPWTJ010001504">
    <property type="protein sequence ID" value="KAJ8971271.1"/>
    <property type="molecule type" value="Genomic_DNA"/>
</dbReference>
<keyword evidence="8" id="KW-1185">Reference proteome</keyword>
<gene>
    <name evidence="7" type="ORF">NQ317_001173</name>
</gene>
<dbReference type="Pfam" id="PF05485">
    <property type="entry name" value="THAP"/>
    <property type="match status" value="1"/>
</dbReference>
<dbReference type="SMART" id="SM00980">
    <property type="entry name" value="THAP"/>
    <property type="match status" value="1"/>
</dbReference>
<name>A0ABQ9J1I6_9CUCU</name>
<protein>
    <recommendedName>
        <fullName evidence="6">THAP-type domain-containing protein</fullName>
    </recommendedName>
</protein>
<sequence>MMPGRRCAIYGCNNSRVVTKITDCNIVYHSFPKGKDFVSSTILRRWVNYCKRGDKFNSNTATICSIHFTQNDYERDIQNELLGLPLRRVLKKTAVPILNLNLNERSKKPSKKLIDTSHAKRTKKKEEQVSGEIFIYKRKS</sequence>
<keyword evidence="3" id="KW-0862">Zinc</keyword>
<dbReference type="InterPro" id="IPR026516">
    <property type="entry name" value="THAP1/10"/>
</dbReference>
<accession>A0ABQ9J1I6</accession>
<dbReference type="InterPro" id="IPR006612">
    <property type="entry name" value="THAP_Znf"/>
</dbReference>
<reference evidence="7" key="1">
    <citation type="journal article" date="2023" name="Insect Mol. Biol.">
        <title>Genome sequencing provides insights into the evolution of gene families encoding plant cell wall-degrading enzymes in longhorned beetles.</title>
        <authorList>
            <person name="Shin N.R."/>
            <person name="Okamura Y."/>
            <person name="Kirsch R."/>
            <person name="Pauchet Y."/>
        </authorList>
    </citation>
    <scope>NUCLEOTIDE SEQUENCE</scope>
    <source>
        <strain evidence="7">MMC_N1</strain>
    </source>
</reference>
<feature type="domain" description="THAP-type" evidence="6">
    <location>
        <begin position="2"/>
        <end position="99"/>
    </location>
</feature>
<evidence type="ECO:0000313" key="7">
    <source>
        <dbReference type="EMBL" id="KAJ8971271.1"/>
    </source>
</evidence>
<evidence type="ECO:0000256" key="2">
    <source>
        <dbReference type="ARBA" id="ARBA00022771"/>
    </source>
</evidence>